<evidence type="ECO:0000256" key="8">
    <source>
        <dbReference type="ARBA" id="ARBA00022840"/>
    </source>
</evidence>
<feature type="compositionally biased region" description="Polar residues" evidence="13">
    <location>
        <begin position="849"/>
        <end position="860"/>
    </location>
</feature>
<evidence type="ECO:0000313" key="18">
    <source>
        <dbReference type="Proteomes" id="UP000886520"/>
    </source>
</evidence>
<evidence type="ECO:0000259" key="16">
    <source>
        <dbReference type="PROSITE" id="PS50011"/>
    </source>
</evidence>
<dbReference type="AlphaFoldDB" id="A0A9D4ZMC5"/>
<name>A0A9D4ZMC5_ADICA</name>
<evidence type="ECO:0000256" key="13">
    <source>
        <dbReference type="SAM" id="MobiDB-lite"/>
    </source>
</evidence>
<evidence type="ECO:0000256" key="5">
    <source>
        <dbReference type="ARBA" id="ARBA00022729"/>
    </source>
</evidence>
<evidence type="ECO:0000256" key="12">
    <source>
        <dbReference type="PROSITE-ProRule" id="PRU10141"/>
    </source>
</evidence>
<organism evidence="17 18">
    <name type="scientific">Adiantum capillus-veneris</name>
    <name type="common">Maidenhair fern</name>
    <dbReference type="NCBI Taxonomy" id="13818"/>
    <lineage>
        <taxon>Eukaryota</taxon>
        <taxon>Viridiplantae</taxon>
        <taxon>Streptophyta</taxon>
        <taxon>Embryophyta</taxon>
        <taxon>Tracheophyta</taxon>
        <taxon>Polypodiopsida</taxon>
        <taxon>Polypodiidae</taxon>
        <taxon>Polypodiales</taxon>
        <taxon>Pteridineae</taxon>
        <taxon>Pteridaceae</taxon>
        <taxon>Vittarioideae</taxon>
        <taxon>Adiantum</taxon>
    </lineage>
</organism>
<evidence type="ECO:0000256" key="7">
    <source>
        <dbReference type="ARBA" id="ARBA00022777"/>
    </source>
</evidence>
<evidence type="ECO:0000256" key="2">
    <source>
        <dbReference type="ARBA" id="ARBA00022527"/>
    </source>
</evidence>
<dbReference type="Gene3D" id="1.10.510.10">
    <property type="entry name" value="Transferase(Phosphotransferase) domain 1"/>
    <property type="match status" value="1"/>
</dbReference>
<evidence type="ECO:0000256" key="9">
    <source>
        <dbReference type="ARBA" id="ARBA00022989"/>
    </source>
</evidence>
<keyword evidence="7" id="KW-0418">Kinase</keyword>
<proteinExistence type="predicted"/>
<accession>A0A9D4ZMC5</accession>
<dbReference type="InterPro" id="IPR008271">
    <property type="entry name" value="Ser/Thr_kinase_AS"/>
</dbReference>
<dbReference type="InterPro" id="IPR001245">
    <property type="entry name" value="Ser-Thr/Tyr_kinase_cat_dom"/>
</dbReference>
<dbReference type="GO" id="GO:0016020">
    <property type="term" value="C:membrane"/>
    <property type="evidence" value="ECO:0007669"/>
    <property type="project" value="UniProtKB-SubCell"/>
</dbReference>
<evidence type="ECO:0000256" key="15">
    <source>
        <dbReference type="SAM" id="SignalP"/>
    </source>
</evidence>
<dbReference type="Pfam" id="PF07714">
    <property type="entry name" value="PK_Tyr_Ser-Thr"/>
    <property type="match status" value="1"/>
</dbReference>
<dbReference type="GO" id="GO:0004674">
    <property type="term" value="F:protein serine/threonine kinase activity"/>
    <property type="evidence" value="ECO:0007669"/>
    <property type="project" value="UniProtKB-KW"/>
</dbReference>
<keyword evidence="9 14" id="KW-1133">Transmembrane helix</keyword>
<evidence type="ECO:0000256" key="1">
    <source>
        <dbReference type="ARBA" id="ARBA00004167"/>
    </source>
</evidence>
<feature type="region of interest" description="Disordered" evidence="13">
    <location>
        <begin position="822"/>
        <end position="860"/>
    </location>
</feature>
<dbReference type="Gene3D" id="3.30.200.20">
    <property type="entry name" value="Phosphorylase Kinase, domain 1"/>
    <property type="match status" value="1"/>
</dbReference>
<dbReference type="PROSITE" id="PS50011">
    <property type="entry name" value="PROTEIN_KINASE_DOM"/>
    <property type="match status" value="1"/>
</dbReference>
<comment type="caution">
    <text evidence="17">The sequence shown here is derived from an EMBL/GenBank/DDBJ whole genome shotgun (WGS) entry which is preliminary data.</text>
</comment>
<dbReference type="EMBL" id="JABFUD020000006">
    <property type="protein sequence ID" value="KAI5079087.1"/>
    <property type="molecule type" value="Genomic_DNA"/>
</dbReference>
<gene>
    <name evidence="17" type="ORF">GOP47_0006758</name>
</gene>
<evidence type="ECO:0000256" key="11">
    <source>
        <dbReference type="ARBA" id="ARBA00023180"/>
    </source>
</evidence>
<protein>
    <recommendedName>
        <fullName evidence="16">Protein kinase domain-containing protein</fullName>
    </recommendedName>
</protein>
<evidence type="ECO:0000256" key="14">
    <source>
        <dbReference type="SAM" id="Phobius"/>
    </source>
</evidence>
<dbReference type="InterPro" id="IPR000719">
    <property type="entry name" value="Prot_kinase_dom"/>
</dbReference>
<dbReference type="InterPro" id="IPR011009">
    <property type="entry name" value="Kinase-like_dom_sf"/>
</dbReference>
<comment type="subcellular location">
    <subcellularLocation>
        <location evidence="1">Membrane</location>
        <topology evidence="1">Single-pass membrane protein</topology>
    </subcellularLocation>
</comment>
<evidence type="ECO:0000256" key="6">
    <source>
        <dbReference type="ARBA" id="ARBA00022741"/>
    </source>
</evidence>
<sequence>MKLGHQMGGPLPFIFLLTVMHLPCLPLFHAQSTYTPKDVFLIDCGSSTNTTVDGRTFTADSADSSLLSSSVHSVAASTSARTAASPVLATARIFPNSSSYTFPVSPSRFWIRLYFYPFSFNAYDLNSAVFSVVANGFTLLSDVHVTSSIQNSNSVFLFKEYSVNVSSTTLTVSFEPAMGSYAFINALEVVSMPSDILVDNSSPLGMNSPEPLGMESTAAECMYRINVGGPAVSPSNDSTGLFRTWAANETNLFSTAGVRNVSTSRNAIVYTPPLPTYIAPPVVYSTALQMEDNQMPDNSFNISWVFSVDPEFVYVVRLHLCEIYFSTAGVRIFEIYLQNQTAYHSIDLVYTKGAAHAYYRDFTVNSSAGISSLWIQIGPTPNAAVSNNNAILNGIEIWKLNNSAGSLDGAMVLPASRSGSSRFKIVPIVGGASAGVVAMVLIVVGLLVFCRKKSKVYKHSPSAWLPLPIHGGNSASMASKVSTVSHKSGTGSYVSSVPSSLGRQFSFAEILEATNNFDEAQVLGVGGFGKVFKGMTDEGTKVAVKRGNPRSEQGITEFQTEIDMLSKLRHRHLVSLIGYCDENCEMILVYEYMANGPLRSHLYGTDLPPLSWRQRLDICIGAARGLHYLHTGAAQGIIHRDVKTTNILLDENLVAKVSDFGLSKTGPTLDRTHVSTAVKGSFGYLDPEYFRRQQLTEKSDVYSFGVVLMEVLCARPAINPALPRDQVNIAEWAMHWQKMGLLDQIVDPHLAGTINTNSLRKYGETAEKCLAEQGIDRPAMGDVLWNLEYALQLQETAMAGAMDEDSRNQILELPIRLPAQEHWDTSGAGGHSMNSMASEEDSEDATASALFSQLVNPQGR</sequence>
<feature type="binding site" evidence="12">
    <location>
        <position position="545"/>
    </location>
    <ligand>
        <name>ATP</name>
        <dbReference type="ChEBI" id="CHEBI:30616"/>
    </ligand>
</feature>
<feature type="signal peptide" evidence="15">
    <location>
        <begin position="1"/>
        <end position="30"/>
    </location>
</feature>
<evidence type="ECO:0000256" key="3">
    <source>
        <dbReference type="ARBA" id="ARBA00022679"/>
    </source>
</evidence>
<dbReference type="PROSITE" id="PS00107">
    <property type="entry name" value="PROTEIN_KINASE_ATP"/>
    <property type="match status" value="1"/>
</dbReference>
<feature type="transmembrane region" description="Helical" evidence="14">
    <location>
        <begin position="425"/>
        <end position="450"/>
    </location>
</feature>
<keyword evidence="11" id="KW-0325">Glycoprotein</keyword>
<dbReference type="SMART" id="SM00220">
    <property type="entry name" value="S_TKc"/>
    <property type="match status" value="1"/>
</dbReference>
<dbReference type="PROSITE" id="PS00108">
    <property type="entry name" value="PROTEIN_KINASE_ST"/>
    <property type="match status" value="1"/>
</dbReference>
<dbReference type="PANTHER" id="PTHR45631">
    <property type="entry name" value="OS07G0107800 PROTEIN-RELATED"/>
    <property type="match status" value="1"/>
</dbReference>
<feature type="domain" description="Protein kinase" evidence="16">
    <location>
        <begin position="517"/>
        <end position="790"/>
    </location>
</feature>
<keyword evidence="8 12" id="KW-0067">ATP-binding</keyword>
<dbReference type="FunFam" id="3.30.200.20:FF:000039">
    <property type="entry name" value="receptor-like protein kinase FERONIA"/>
    <property type="match status" value="1"/>
</dbReference>
<evidence type="ECO:0000313" key="17">
    <source>
        <dbReference type="EMBL" id="KAI5079087.1"/>
    </source>
</evidence>
<keyword evidence="3" id="KW-0808">Transferase</keyword>
<evidence type="ECO:0000256" key="10">
    <source>
        <dbReference type="ARBA" id="ARBA00023136"/>
    </source>
</evidence>
<dbReference type="FunFam" id="1.10.510.10:FF:000058">
    <property type="entry name" value="Receptor-like protein kinase FERONIA"/>
    <property type="match status" value="1"/>
</dbReference>
<keyword evidence="5 15" id="KW-0732">Signal</keyword>
<keyword evidence="10 14" id="KW-0472">Membrane</keyword>
<evidence type="ECO:0000256" key="4">
    <source>
        <dbReference type="ARBA" id="ARBA00022692"/>
    </source>
</evidence>
<feature type="chain" id="PRO_5038562022" description="Protein kinase domain-containing protein" evidence="15">
    <location>
        <begin position="31"/>
        <end position="860"/>
    </location>
</feature>
<dbReference type="FunFam" id="2.60.120.430:FF:000005">
    <property type="entry name" value="Putative receptor-like protein kinase"/>
    <property type="match status" value="1"/>
</dbReference>
<dbReference type="SUPFAM" id="SSF56112">
    <property type="entry name" value="Protein kinase-like (PK-like)"/>
    <property type="match status" value="1"/>
</dbReference>
<dbReference type="GO" id="GO:0005524">
    <property type="term" value="F:ATP binding"/>
    <property type="evidence" value="ECO:0007669"/>
    <property type="project" value="UniProtKB-UniRule"/>
</dbReference>
<dbReference type="CDD" id="cd14066">
    <property type="entry name" value="STKc_IRAK"/>
    <property type="match status" value="1"/>
</dbReference>
<dbReference type="Proteomes" id="UP000886520">
    <property type="component" value="Chromosome 6"/>
</dbReference>
<keyword evidence="6 12" id="KW-0547">Nucleotide-binding</keyword>
<dbReference type="FunFam" id="2.60.120.430:FF:000007">
    <property type="entry name" value="FERONIA receptor-like kinase"/>
    <property type="match status" value="1"/>
</dbReference>
<dbReference type="Gene3D" id="2.60.120.430">
    <property type="entry name" value="Galactose-binding lectin"/>
    <property type="match status" value="2"/>
</dbReference>
<keyword evidence="4 14" id="KW-0812">Transmembrane</keyword>
<dbReference type="OrthoDB" id="4062651at2759"/>
<reference evidence="17" key="1">
    <citation type="submission" date="2021-01" db="EMBL/GenBank/DDBJ databases">
        <title>Adiantum capillus-veneris genome.</title>
        <authorList>
            <person name="Fang Y."/>
            <person name="Liao Q."/>
        </authorList>
    </citation>
    <scope>NUCLEOTIDE SEQUENCE</scope>
    <source>
        <strain evidence="17">H3</strain>
        <tissue evidence="17">Leaf</tissue>
    </source>
</reference>
<keyword evidence="2" id="KW-0723">Serine/threonine-protein kinase</keyword>
<dbReference type="Pfam" id="PF12819">
    <property type="entry name" value="Malectin_like"/>
    <property type="match status" value="1"/>
</dbReference>
<keyword evidence="18" id="KW-1185">Reference proteome</keyword>
<dbReference type="InterPro" id="IPR024788">
    <property type="entry name" value="Malectin-like_Carb-bd_dom"/>
</dbReference>
<dbReference type="InterPro" id="IPR017441">
    <property type="entry name" value="Protein_kinase_ATP_BS"/>
</dbReference>